<feature type="chain" id="PRO_5003686377" description="DUF4333 domain-containing protein" evidence="1">
    <location>
        <begin position="22"/>
        <end position="170"/>
    </location>
</feature>
<gene>
    <name evidence="3" type="ordered locus">Mycch_2575</name>
</gene>
<dbReference type="Proteomes" id="UP000006057">
    <property type="component" value="Chromosome"/>
</dbReference>
<evidence type="ECO:0000313" key="3">
    <source>
        <dbReference type="EMBL" id="AFM17347.1"/>
    </source>
</evidence>
<keyword evidence="4" id="KW-1185">Reference proteome</keyword>
<name>I4BJ90_MYCCN</name>
<dbReference type="AlphaFoldDB" id="I4BJ90"/>
<dbReference type="PATRIC" id="fig|710421.3.peg.2572"/>
<dbReference type="eggNOG" id="ENOG5030M9P">
    <property type="taxonomic scope" value="Bacteria"/>
</dbReference>
<dbReference type="RefSeq" id="WP_014815827.1">
    <property type="nucleotide sequence ID" value="NC_018027.1"/>
</dbReference>
<dbReference type="OrthoDB" id="5244388at2"/>
<feature type="domain" description="DUF4333" evidence="2">
    <location>
        <begin position="14"/>
        <end position="89"/>
    </location>
</feature>
<protein>
    <recommendedName>
        <fullName evidence="2">DUF4333 domain-containing protein</fullName>
    </recommendedName>
</protein>
<reference evidence="3 4" key="1">
    <citation type="submission" date="2012-06" db="EMBL/GenBank/DDBJ databases">
        <title>Complete sequence of chromosome of Mycobacterium chubuense NBB4.</title>
        <authorList>
            <consortium name="US DOE Joint Genome Institute"/>
            <person name="Lucas S."/>
            <person name="Han J."/>
            <person name="Lapidus A."/>
            <person name="Cheng J.-F."/>
            <person name="Goodwin L."/>
            <person name="Pitluck S."/>
            <person name="Peters L."/>
            <person name="Mikhailova N."/>
            <person name="Teshima H."/>
            <person name="Detter J.C."/>
            <person name="Han C."/>
            <person name="Tapia R."/>
            <person name="Land M."/>
            <person name="Hauser L."/>
            <person name="Kyrpides N."/>
            <person name="Ivanova N."/>
            <person name="Pagani I."/>
            <person name="Mattes T."/>
            <person name="Holmes A."/>
            <person name="Rutledge P."/>
            <person name="Paulsen I."/>
            <person name="Coleman N."/>
            <person name="Woyke T."/>
        </authorList>
    </citation>
    <scope>NUCLEOTIDE SEQUENCE [LARGE SCALE GENOMIC DNA]</scope>
    <source>
        <strain evidence="3 4">NBB4</strain>
    </source>
</reference>
<organism evidence="3 4">
    <name type="scientific">Mycolicibacterium chubuense (strain NBB4)</name>
    <name type="common">Mycobacterium chubuense</name>
    <dbReference type="NCBI Taxonomy" id="710421"/>
    <lineage>
        <taxon>Bacteria</taxon>
        <taxon>Bacillati</taxon>
        <taxon>Actinomycetota</taxon>
        <taxon>Actinomycetes</taxon>
        <taxon>Mycobacteriales</taxon>
        <taxon>Mycobacteriaceae</taxon>
        <taxon>Mycolicibacterium</taxon>
    </lineage>
</organism>
<dbReference type="InterPro" id="IPR025637">
    <property type="entry name" value="DUF4333"/>
</dbReference>
<proteinExistence type="predicted"/>
<evidence type="ECO:0000259" key="2">
    <source>
        <dbReference type="Pfam" id="PF14230"/>
    </source>
</evidence>
<feature type="signal peptide" evidence="1">
    <location>
        <begin position="1"/>
        <end position="21"/>
    </location>
</feature>
<dbReference type="HOGENOM" id="CLU_1494701_0_0_11"/>
<sequence precursor="true">MRPLLGLVVVSAAVAACQFSASVGGPDYAKLEKGIADELNNSYKEISRQVSGVACPKPSELKSGDTLICKADVDGNTVRVLATATDDEGNVDFKTLDTVFDLERTAGSLAGDISRDRGFDVTVDCGSGLKVVEIGQSFECTAADPQGNTRTVKLTAGAPGENDRWEIVGA</sequence>
<evidence type="ECO:0000313" key="4">
    <source>
        <dbReference type="Proteomes" id="UP000006057"/>
    </source>
</evidence>
<keyword evidence="1" id="KW-0732">Signal</keyword>
<accession>I4BJ90</accession>
<evidence type="ECO:0000256" key="1">
    <source>
        <dbReference type="SAM" id="SignalP"/>
    </source>
</evidence>
<dbReference type="EMBL" id="CP003053">
    <property type="protein sequence ID" value="AFM17347.1"/>
    <property type="molecule type" value="Genomic_DNA"/>
</dbReference>
<dbReference type="KEGG" id="mcb:Mycch_2575"/>
<dbReference type="PROSITE" id="PS51257">
    <property type="entry name" value="PROKAR_LIPOPROTEIN"/>
    <property type="match status" value="1"/>
</dbReference>
<dbReference type="Pfam" id="PF14230">
    <property type="entry name" value="DUF4333"/>
    <property type="match status" value="1"/>
</dbReference>